<dbReference type="GO" id="GO:0004519">
    <property type="term" value="F:endonuclease activity"/>
    <property type="evidence" value="ECO:0007669"/>
    <property type="project" value="UniProtKB-KW"/>
</dbReference>
<dbReference type="AlphaFoldDB" id="A0A6C2CB86"/>
<accession>A0A6C2CB86</accession>
<dbReference type="Gene3D" id="1.10.30.50">
    <property type="match status" value="1"/>
</dbReference>
<dbReference type="Pfam" id="PF01844">
    <property type="entry name" value="HNH"/>
    <property type="match status" value="1"/>
</dbReference>
<evidence type="ECO:0000256" key="2">
    <source>
        <dbReference type="ARBA" id="ARBA00022801"/>
    </source>
</evidence>
<dbReference type="SMART" id="SM00507">
    <property type="entry name" value="HNHc"/>
    <property type="match status" value="1"/>
</dbReference>
<feature type="domain" description="HNH nuclease" evidence="5">
    <location>
        <begin position="22"/>
        <end position="84"/>
    </location>
</feature>
<organism evidence="6 7">
    <name type="scientific">Weissella muntiaci</name>
    <dbReference type="NCBI Taxonomy" id="2508881"/>
    <lineage>
        <taxon>Bacteria</taxon>
        <taxon>Bacillati</taxon>
        <taxon>Bacillota</taxon>
        <taxon>Bacilli</taxon>
        <taxon>Lactobacillales</taxon>
        <taxon>Lactobacillaceae</taxon>
        <taxon>Weissella</taxon>
    </lineage>
</organism>
<evidence type="ECO:0000256" key="4">
    <source>
        <dbReference type="ARBA" id="ARBA00040194"/>
    </source>
</evidence>
<reference evidence="6 7" key="1">
    <citation type="submission" date="2019-01" db="EMBL/GenBank/DDBJ databases">
        <title>Weissella sp. nov., a novel lactic acid bacterium isolated from animal feces.</title>
        <authorList>
            <person name="Wang L.-T."/>
        </authorList>
    </citation>
    <scope>NUCLEOTIDE SEQUENCE [LARGE SCALE GENOMIC DNA]</scope>
    <source>
        <strain evidence="6 7">8H-2</strain>
    </source>
</reference>
<dbReference type="CDD" id="cd00085">
    <property type="entry name" value="HNHc"/>
    <property type="match status" value="1"/>
</dbReference>
<dbReference type="OrthoDB" id="9811997at2"/>
<dbReference type="InterPro" id="IPR002711">
    <property type="entry name" value="HNH"/>
</dbReference>
<dbReference type="PANTHER" id="PTHR41286:SF1">
    <property type="entry name" value="HNH NUCLEASE YAJD-RELATED"/>
    <property type="match status" value="1"/>
</dbReference>
<name>A0A6C2CB86_9LACO</name>
<dbReference type="GO" id="GO:0016787">
    <property type="term" value="F:hydrolase activity"/>
    <property type="evidence" value="ECO:0007669"/>
    <property type="project" value="UniProtKB-KW"/>
</dbReference>
<evidence type="ECO:0000313" key="6">
    <source>
        <dbReference type="EMBL" id="TYC50882.1"/>
    </source>
</evidence>
<dbReference type="EMBL" id="SDGZ01000004">
    <property type="protein sequence ID" value="TYC50882.1"/>
    <property type="molecule type" value="Genomic_DNA"/>
</dbReference>
<keyword evidence="6" id="KW-0255">Endonuclease</keyword>
<gene>
    <name evidence="6" type="ORF">ESZ50_01310</name>
</gene>
<protein>
    <recommendedName>
        <fullName evidence="4">Putative HNH nuclease YajD</fullName>
    </recommendedName>
</protein>
<keyword evidence="2" id="KW-0378">Hydrolase</keyword>
<evidence type="ECO:0000256" key="1">
    <source>
        <dbReference type="ARBA" id="ARBA00022722"/>
    </source>
</evidence>
<dbReference type="GO" id="GO:0008270">
    <property type="term" value="F:zinc ion binding"/>
    <property type="evidence" value="ECO:0007669"/>
    <property type="project" value="InterPro"/>
</dbReference>
<evidence type="ECO:0000259" key="5">
    <source>
        <dbReference type="SMART" id="SM00507"/>
    </source>
</evidence>
<keyword evidence="7" id="KW-1185">Reference proteome</keyword>
<dbReference type="InterPro" id="IPR003615">
    <property type="entry name" value="HNH_nuc"/>
</dbReference>
<dbReference type="Proteomes" id="UP000371977">
    <property type="component" value="Unassembled WGS sequence"/>
</dbReference>
<evidence type="ECO:0000256" key="3">
    <source>
        <dbReference type="ARBA" id="ARBA00038412"/>
    </source>
</evidence>
<proteinExistence type="inferred from homology"/>
<keyword evidence="1" id="KW-0540">Nuclease</keyword>
<dbReference type="GO" id="GO:0005829">
    <property type="term" value="C:cytosol"/>
    <property type="evidence" value="ECO:0007669"/>
    <property type="project" value="TreeGrafter"/>
</dbReference>
<comment type="caution">
    <text evidence="6">The sequence shown here is derived from an EMBL/GenBank/DDBJ whole genome shotgun (WGS) entry which is preliminary data.</text>
</comment>
<sequence>MTQTFYKKVDRVRFYHSRRWKKLRDEVVEKYHHECVMCLAEGRITTDRMPGIVIEVDHIQSIIDRPDLVLDASNLQPLCREHHNAKHKKYMSMLKSNKKNSDEWFG</sequence>
<dbReference type="GO" id="GO:0003676">
    <property type="term" value="F:nucleic acid binding"/>
    <property type="evidence" value="ECO:0007669"/>
    <property type="project" value="InterPro"/>
</dbReference>
<evidence type="ECO:0000313" key="7">
    <source>
        <dbReference type="Proteomes" id="UP000371977"/>
    </source>
</evidence>
<dbReference type="PANTHER" id="PTHR41286">
    <property type="entry name" value="HNH NUCLEASE YAJD-RELATED"/>
    <property type="match status" value="1"/>
</dbReference>
<comment type="similarity">
    <text evidence="3">Belongs to the HNH nuclease family.</text>
</comment>